<keyword evidence="3" id="KW-1185">Reference proteome</keyword>
<proteinExistence type="predicted"/>
<sequence>MNGLTLIDNGVIQNAHIANLSADKVTFGTMHGNRIQVNTLNANRLNLSTLVVDTANIADGSVTNAKIANLSVDKLIGSTASFVRNNWNNTTSQVQITGLGLETLSNNNRTSLLNGNGHSFYRDNNHIGNIGASHWTTNASHRGLSFNMTNACGYMSWSHDDNNNGIYTQKLAWHKDDTVTNAGFTISDNIYSSYRLYISGLSSHGYSDGNRHLDLQNYTWNGTAMLALRRGSSGAKVALGTSIGVLMNSGNAYIQVGATSPSGNYVRSVDIWNRTSSNSANVRVADSGNLLRSTSASKYKLLIEDEETKGFDYERILDLTVKSWYDKGSCEVYATCLSEGYDTKQEDIQLRRNFGLIAEDVRDVGLDQFVEYGEDGAEIEGIEYDRLWVLLIPTIRKLKANFEDEMNWIKIENQYLKGKIKELEEKIA</sequence>
<accession>W4QKT4</accession>
<dbReference type="PROSITE" id="PS51688">
    <property type="entry name" value="ICA"/>
    <property type="match status" value="1"/>
</dbReference>
<gene>
    <name evidence="2" type="ORF">JCM9152_3429</name>
</gene>
<evidence type="ECO:0000313" key="2">
    <source>
        <dbReference type="EMBL" id="GAE31929.1"/>
    </source>
</evidence>
<protein>
    <submittedName>
        <fullName evidence="2">Phage minor structural protein</fullName>
    </submittedName>
</protein>
<name>W4QKT4_9BACI</name>
<dbReference type="AlphaFoldDB" id="W4QKT4"/>
<evidence type="ECO:0000259" key="1">
    <source>
        <dbReference type="PROSITE" id="PS51688"/>
    </source>
</evidence>
<dbReference type="InterPro" id="IPR030392">
    <property type="entry name" value="S74_ICA"/>
</dbReference>
<feature type="domain" description="Peptidase S74" evidence="1">
    <location>
        <begin position="295"/>
        <end position="427"/>
    </location>
</feature>
<organism evidence="2 3">
    <name type="scientific">Halalkalibacter hemicellulosilyticusJCM 9152</name>
    <dbReference type="NCBI Taxonomy" id="1236971"/>
    <lineage>
        <taxon>Bacteria</taxon>
        <taxon>Bacillati</taxon>
        <taxon>Bacillota</taxon>
        <taxon>Bacilli</taxon>
        <taxon>Bacillales</taxon>
        <taxon>Bacillaceae</taxon>
        <taxon>Halalkalibacter</taxon>
    </lineage>
</organism>
<reference evidence="2" key="1">
    <citation type="journal article" date="2014" name="Genome Announc.">
        <title>Draft Genome Sequences of Three Alkaliphilic Bacillus Strains, Bacillus wakoensis JCM 9140T, Bacillus akibai JCM 9157T, and Bacillus hemicellulosilyticus JCM 9152T.</title>
        <authorList>
            <person name="Yuki M."/>
            <person name="Oshima K."/>
            <person name="Suda W."/>
            <person name="Oshida Y."/>
            <person name="Kitamura K."/>
            <person name="Iida T."/>
            <person name="Hattori M."/>
            <person name="Ohkuma M."/>
        </authorList>
    </citation>
    <scope>NUCLEOTIDE SEQUENCE [LARGE SCALE GENOMIC DNA]</scope>
    <source>
        <strain evidence="2">JCM 9152</strain>
    </source>
</reference>
<comment type="caution">
    <text evidence="2">The sequence shown here is derived from an EMBL/GenBank/DDBJ whole genome shotgun (WGS) entry which is preliminary data.</text>
</comment>
<evidence type="ECO:0000313" key="3">
    <source>
        <dbReference type="Proteomes" id="UP000018895"/>
    </source>
</evidence>
<dbReference type="EMBL" id="BAUU01000026">
    <property type="protein sequence ID" value="GAE31929.1"/>
    <property type="molecule type" value="Genomic_DNA"/>
</dbReference>
<dbReference type="Proteomes" id="UP000018895">
    <property type="component" value="Unassembled WGS sequence"/>
</dbReference>
<dbReference type="STRING" id="1236971.JCM9152_3429"/>